<sequence>MALHNYIYYKHDDTLVNKIARPHDPRPQASHPDLRSFAKTQHYHHHRALSDPTAMDIDVINNNNNNNNCNRNTQEDEEMTDADTFPPLPKLDEGTGQEEDELTSLDYTSIFDLYHHGYHRLSIGVNINGLTSGKCPQQIKNNQSQPQSQSQNQNQNQSYSRSISRPQSQSEEDEDMMSNRNSLKLSKTVTDRSSFQWKKRRRIDDDYKQPVCYRWIRYRLGQRYHVDDELSIEFKLHFNIIV</sequence>
<feature type="compositionally biased region" description="Polar residues" evidence="1">
    <location>
        <begin position="178"/>
        <end position="187"/>
    </location>
</feature>
<accession>A0A9W6Z0C4</accession>
<dbReference type="Proteomes" id="UP001165063">
    <property type="component" value="Unassembled WGS sequence"/>
</dbReference>
<comment type="caution">
    <text evidence="2">The sequence shown here is derived from an EMBL/GenBank/DDBJ whole genome shotgun (WGS) entry which is preliminary data.</text>
</comment>
<proteinExistence type="predicted"/>
<feature type="region of interest" description="Disordered" evidence="1">
    <location>
        <begin position="136"/>
        <end position="187"/>
    </location>
</feature>
<organism evidence="2 3">
    <name type="scientific">Ambrosiozyma monospora</name>
    <name type="common">Yeast</name>
    <name type="synonym">Endomycopsis monosporus</name>
    <dbReference type="NCBI Taxonomy" id="43982"/>
    <lineage>
        <taxon>Eukaryota</taxon>
        <taxon>Fungi</taxon>
        <taxon>Dikarya</taxon>
        <taxon>Ascomycota</taxon>
        <taxon>Saccharomycotina</taxon>
        <taxon>Pichiomycetes</taxon>
        <taxon>Pichiales</taxon>
        <taxon>Pichiaceae</taxon>
        <taxon>Ambrosiozyma</taxon>
    </lineage>
</organism>
<reference evidence="2" key="1">
    <citation type="submission" date="2023-04" db="EMBL/GenBank/DDBJ databases">
        <title>Ambrosiozyma monospora NBRC 1965.</title>
        <authorList>
            <person name="Ichikawa N."/>
            <person name="Sato H."/>
            <person name="Tonouchi N."/>
        </authorList>
    </citation>
    <scope>NUCLEOTIDE SEQUENCE</scope>
    <source>
        <strain evidence="2">NBRC 1965</strain>
    </source>
</reference>
<dbReference type="EMBL" id="BSXU01007273">
    <property type="protein sequence ID" value="GMG56336.1"/>
    <property type="molecule type" value="Genomic_DNA"/>
</dbReference>
<evidence type="ECO:0000256" key="1">
    <source>
        <dbReference type="SAM" id="MobiDB-lite"/>
    </source>
</evidence>
<keyword evidence="3" id="KW-1185">Reference proteome</keyword>
<feature type="compositionally biased region" description="Low complexity" evidence="1">
    <location>
        <begin position="137"/>
        <end position="164"/>
    </location>
</feature>
<evidence type="ECO:0000313" key="2">
    <source>
        <dbReference type="EMBL" id="GMG56336.1"/>
    </source>
</evidence>
<dbReference type="AlphaFoldDB" id="A0A9W6Z0C4"/>
<evidence type="ECO:0000313" key="3">
    <source>
        <dbReference type="Proteomes" id="UP001165063"/>
    </source>
</evidence>
<gene>
    <name evidence="2" type="ORF">Amon01_000840300</name>
</gene>
<name>A0A9W6Z0C4_AMBMO</name>
<feature type="region of interest" description="Disordered" evidence="1">
    <location>
        <begin position="65"/>
        <end position="99"/>
    </location>
</feature>
<protein>
    <submittedName>
        <fullName evidence="2">Unnamed protein product</fullName>
    </submittedName>
</protein>